<feature type="compositionally biased region" description="Polar residues" evidence="1">
    <location>
        <begin position="65"/>
        <end position="77"/>
    </location>
</feature>
<dbReference type="EMBL" id="JBBXMP010000275">
    <property type="protein sequence ID" value="KAL0058801.1"/>
    <property type="molecule type" value="Genomic_DNA"/>
</dbReference>
<comment type="caution">
    <text evidence="2">The sequence shown here is derived from an EMBL/GenBank/DDBJ whole genome shotgun (WGS) entry which is preliminary data.</text>
</comment>
<gene>
    <name evidence="2" type="ORF">AAF712_014508</name>
</gene>
<accession>A0ABR2ZD29</accession>
<name>A0ABR2ZD29_9AGAR</name>
<proteinExistence type="predicted"/>
<evidence type="ECO:0000313" key="2">
    <source>
        <dbReference type="EMBL" id="KAL0058801.1"/>
    </source>
</evidence>
<dbReference type="Proteomes" id="UP001437256">
    <property type="component" value="Unassembled WGS sequence"/>
</dbReference>
<evidence type="ECO:0000256" key="1">
    <source>
        <dbReference type="SAM" id="MobiDB-lite"/>
    </source>
</evidence>
<evidence type="ECO:0000313" key="3">
    <source>
        <dbReference type="Proteomes" id="UP001437256"/>
    </source>
</evidence>
<organism evidence="2 3">
    <name type="scientific">Marasmius tenuissimus</name>
    <dbReference type="NCBI Taxonomy" id="585030"/>
    <lineage>
        <taxon>Eukaryota</taxon>
        <taxon>Fungi</taxon>
        <taxon>Dikarya</taxon>
        <taxon>Basidiomycota</taxon>
        <taxon>Agaricomycotina</taxon>
        <taxon>Agaricomycetes</taxon>
        <taxon>Agaricomycetidae</taxon>
        <taxon>Agaricales</taxon>
        <taxon>Marasmiineae</taxon>
        <taxon>Marasmiaceae</taxon>
        <taxon>Marasmius</taxon>
    </lineage>
</organism>
<feature type="region of interest" description="Disordered" evidence="1">
    <location>
        <begin position="105"/>
        <end position="140"/>
    </location>
</feature>
<feature type="compositionally biased region" description="Basic residues" evidence="1">
    <location>
        <begin position="130"/>
        <end position="140"/>
    </location>
</feature>
<reference evidence="2 3" key="1">
    <citation type="submission" date="2024-05" db="EMBL/GenBank/DDBJ databases">
        <title>A draft genome resource for the thread blight pathogen Marasmius tenuissimus strain MS-2.</title>
        <authorList>
            <person name="Yulfo-Soto G.E."/>
            <person name="Baruah I.K."/>
            <person name="Amoako-Attah I."/>
            <person name="Bukari Y."/>
            <person name="Meinhardt L.W."/>
            <person name="Bailey B.A."/>
            <person name="Cohen S.P."/>
        </authorList>
    </citation>
    <scope>NUCLEOTIDE SEQUENCE [LARGE SCALE GENOMIC DNA]</scope>
    <source>
        <strain evidence="2 3">MS-2</strain>
    </source>
</reference>
<sequence>MTSVSGTSSVSSDVPTVSTTTVIFPPTDYRDRSGTVASFNQPGVLVPEYTFALPSPSRFVDREPSLSNPQLHPSLAQSITSRTRSSVYSRTSALTSRLSCGLIRGIGGQPGHDDARSARSPSSPPGSPRRNAHRFGHKKPYLRLGPTTRLVRVRTKKMLMAVLKHVLVVVVAPASFMLKTTTNTIMVTKTRVRRSTWARAEEMELVVGPQVPRSRPQPHTPLLEAFFAPSSSTHLTIPCPLSLPVVSLTPEQQEELIETKRMFSQEKALQVLGEEALDSAVRSVEGYTLSWLEAVERERGDRILECVPRF</sequence>
<keyword evidence="3" id="KW-1185">Reference proteome</keyword>
<protein>
    <submittedName>
        <fullName evidence="2">Uncharacterized protein</fullName>
    </submittedName>
</protein>
<feature type="region of interest" description="Disordered" evidence="1">
    <location>
        <begin position="61"/>
        <end position="83"/>
    </location>
</feature>